<dbReference type="PANTHER" id="PTHR44591:SF3">
    <property type="entry name" value="RESPONSE REGULATORY DOMAIN-CONTAINING PROTEIN"/>
    <property type="match status" value="1"/>
</dbReference>
<dbReference type="SMART" id="SM00448">
    <property type="entry name" value="REC"/>
    <property type="match status" value="1"/>
</dbReference>
<dbReference type="PANTHER" id="PTHR44591">
    <property type="entry name" value="STRESS RESPONSE REGULATOR PROTEIN 1"/>
    <property type="match status" value="1"/>
</dbReference>
<dbReference type="InterPro" id="IPR011006">
    <property type="entry name" value="CheY-like_superfamily"/>
</dbReference>
<proteinExistence type="predicted"/>
<evidence type="ECO:0000256" key="1">
    <source>
        <dbReference type="ARBA" id="ARBA00022553"/>
    </source>
</evidence>
<dbReference type="Pfam" id="PF00072">
    <property type="entry name" value="Response_reg"/>
    <property type="match status" value="1"/>
</dbReference>
<reference evidence="4 5" key="1">
    <citation type="journal article" date="2015" name="Int. J. Syst. Evol. Microbiol.">
        <title>Carboxylicivirga linearis sp. nov., isolated from a sea cucumber culture pond.</title>
        <authorList>
            <person name="Wang F.Q."/>
            <person name="Zhou Y.X."/>
            <person name="Lin X.Z."/>
            <person name="Chen G.J."/>
            <person name="Du Z.J."/>
        </authorList>
    </citation>
    <scope>NUCLEOTIDE SEQUENCE [LARGE SCALE GENOMIC DNA]</scope>
    <source>
        <strain evidence="4 5">FB218</strain>
    </source>
</reference>
<evidence type="ECO:0000313" key="5">
    <source>
        <dbReference type="Proteomes" id="UP000708576"/>
    </source>
</evidence>
<comment type="caution">
    <text evidence="4">The sequence shown here is derived from an EMBL/GenBank/DDBJ whole genome shotgun (WGS) entry which is preliminary data.</text>
</comment>
<keyword evidence="1 2" id="KW-0597">Phosphoprotein</keyword>
<dbReference type="SUPFAM" id="SSF52172">
    <property type="entry name" value="CheY-like"/>
    <property type="match status" value="1"/>
</dbReference>
<protein>
    <submittedName>
        <fullName evidence="4">Response regulator</fullName>
    </submittedName>
</protein>
<name>A0ABS5JRJ6_9BACT</name>
<feature type="domain" description="Response regulatory" evidence="3">
    <location>
        <begin position="5"/>
        <end position="120"/>
    </location>
</feature>
<dbReference type="EMBL" id="JAGUCO010000002">
    <property type="protein sequence ID" value="MBS2097518.1"/>
    <property type="molecule type" value="Genomic_DNA"/>
</dbReference>
<dbReference type="Proteomes" id="UP000708576">
    <property type="component" value="Unassembled WGS sequence"/>
</dbReference>
<dbReference type="InterPro" id="IPR001789">
    <property type="entry name" value="Sig_transdc_resp-reg_receiver"/>
</dbReference>
<dbReference type="RefSeq" id="WP_212214025.1">
    <property type="nucleotide sequence ID" value="NZ_JAGUCO010000002.1"/>
</dbReference>
<evidence type="ECO:0000313" key="4">
    <source>
        <dbReference type="EMBL" id="MBS2097518.1"/>
    </source>
</evidence>
<feature type="modified residue" description="4-aspartylphosphate" evidence="2">
    <location>
        <position position="54"/>
    </location>
</feature>
<gene>
    <name evidence="4" type="ORF">KEM10_04450</name>
</gene>
<accession>A0ABS5JRJ6</accession>
<sequence>MMNKSVLYVDDEPMNLLLFSKLIGAKYEVITAISGIDALEALHKKPDIKLVFSDLKMPEMNGVEFISKAKKSFDDKLYYIISGYELNNDIKKAIETGLITDYLKKPFNLDIIFKTIEKAFT</sequence>
<keyword evidence="5" id="KW-1185">Reference proteome</keyword>
<evidence type="ECO:0000259" key="3">
    <source>
        <dbReference type="PROSITE" id="PS50110"/>
    </source>
</evidence>
<evidence type="ECO:0000256" key="2">
    <source>
        <dbReference type="PROSITE-ProRule" id="PRU00169"/>
    </source>
</evidence>
<dbReference type="PROSITE" id="PS50110">
    <property type="entry name" value="RESPONSE_REGULATORY"/>
    <property type="match status" value="1"/>
</dbReference>
<dbReference type="InterPro" id="IPR050595">
    <property type="entry name" value="Bact_response_regulator"/>
</dbReference>
<organism evidence="4 5">
    <name type="scientific">Carboxylicivirga linearis</name>
    <dbReference type="NCBI Taxonomy" id="1628157"/>
    <lineage>
        <taxon>Bacteria</taxon>
        <taxon>Pseudomonadati</taxon>
        <taxon>Bacteroidota</taxon>
        <taxon>Bacteroidia</taxon>
        <taxon>Marinilabiliales</taxon>
        <taxon>Marinilabiliaceae</taxon>
        <taxon>Carboxylicivirga</taxon>
    </lineage>
</organism>
<dbReference type="Gene3D" id="3.40.50.2300">
    <property type="match status" value="1"/>
</dbReference>